<evidence type="ECO:0000256" key="3">
    <source>
        <dbReference type="ARBA" id="ARBA00022692"/>
    </source>
</evidence>
<evidence type="ECO:0000313" key="8">
    <source>
        <dbReference type="EMBL" id="MEN1761749.1"/>
    </source>
</evidence>
<feature type="domain" description="Na+/H+ antiporter NhaC-like C-terminal" evidence="7">
    <location>
        <begin position="156"/>
        <end position="459"/>
    </location>
</feature>
<evidence type="ECO:0000256" key="1">
    <source>
        <dbReference type="ARBA" id="ARBA00004651"/>
    </source>
</evidence>
<dbReference type="Proteomes" id="UP001407405">
    <property type="component" value="Unassembled WGS sequence"/>
</dbReference>
<reference evidence="8 9" key="1">
    <citation type="submission" date="2024-04" db="EMBL/GenBank/DDBJ databases">
        <title>Genome sequencing and metabolic network reconstruction of aminoacids and betaine degradation by Anoxynatronum sibiricum.</title>
        <authorList>
            <person name="Detkova E.N."/>
            <person name="Boltjanskaja Y.V."/>
            <person name="Mardanov A.V."/>
            <person name="Kevbrin V."/>
        </authorList>
    </citation>
    <scope>NUCLEOTIDE SEQUENCE [LARGE SCALE GENOMIC DNA]</scope>
    <source>
        <strain evidence="8 9">Z-7981</strain>
    </source>
</reference>
<feature type="transmembrane region" description="Helical" evidence="6">
    <location>
        <begin position="6"/>
        <end position="27"/>
    </location>
</feature>
<dbReference type="RefSeq" id="WP_343187036.1">
    <property type="nucleotide sequence ID" value="NZ_JBCITM010000020.1"/>
</dbReference>
<evidence type="ECO:0000313" key="9">
    <source>
        <dbReference type="Proteomes" id="UP001407405"/>
    </source>
</evidence>
<sequence length="462" mass="49469">METTVMETFGVISLLPVLVVIVTAIFTKRAMESLVLGTFVAAIILEGGGWWSAWFDFALQEIGNSAYYIIMFGMFGAMIRVLDKSGSALGFADVGAKVANSRKKTSIFTWLLGIIIFVEDYLNALGVGVAMQRLTDKWKISREFLAFVVNSTGAAVCILVPFSSWGVLYAAQIDNVGILEGVSGFQAYVRAIPFMLYAWAAVIVVPLFSLGILPLFGPMKKAEARAQETGRVFPDYYYITNEAGEEVLTTGLSSDVKPSSALNFIIPMLMLIVVAVATNDIVLAVILASVTCFAMLLVQKRMTLGEFADHIVEGFKDMLYVTMLVLAAFILQNFNDALGLTPFIINSVMNILSPGLFPAITFLVVGAIAFSTGSFWGVAAISFPIILPLAVALGVNPYLAIGAVAAGTSFGSHACLYSDAVTVTCAATGLKNIDYARTSIPLIMVPMVIGILAYLVVGFAMA</sequence>
<dbReference type="InterPro" id="IPR018461">
    <property type="entry name" value="Na/H_Antiport_NhaC-like_C"/>
</dbReference>
<protein>
    <submittedName>
        <fullName evidence="8">Na+/H+ antiporter NhaC family protein</fullName>
    </submittedName>
</protein>
<feature type="transmembrane region" description="Helical" evidence="6">
    <location>
        <begin position="192"/>
        <end position="216"/>
    </location>
</feature>
<gene>
    <name evidence="8" type="ORF">AAIG11_14780</name>
</gene>
<keyword evidence="4 6" id="KW-1133">Transmembrane helix</keyword>
<dbReference type="Pfam" id="PF03553">
    <property type="entry name" value="Na_H_antiporter"/>
    <property type="match status" value="1"/>
</dbReference>
<feature type="transmembrane region" description="Helical" evidence="6">
    <location>
        <begin position="318"/>
        <end position="335"/>
    </location>
</feature>
<evidence type="ECO:0000256" key="5">
    <source>
        <dbReference type="ARBA" id="ARBA00023136"/>
    </source>
</evidence>
<feature type="transmembrane region" description="Helical" evidence="6">
    <location>
        <begin position="65"/>
        <end position="82"/>
    </location>
</feature>
<keyword evidence="3 6" id="KW-0812">Transmembrane</keyword>
<keyword evidence="2" id="KW-1003">Cell membrane</keyword>
<feature type="transmembrane region" description="Helical" evidence="6">
    <location>
        <begin position="442"/>
        <end position="461"/>
    </location>
</feature>
<feature type="transmembrane region" description="Helical" evidence="6">
    <location>
        <begin position="107"/>
        <end position="132"/>
    </location>
</feature>
<comment type="caution">
    <text evidence="8">The sequence shown here is derived from an EMBL/GenBank/DDBJ whole genome shotgun (WGS) entry which is preliminary data.</text>
</comment>
<accession>A0ABU9W077</accession>
<feature type="transmembrane region" description="Helical" evidence="6">
    <location>
        <begin position="355"/>
        <end position="378"/>
    </location>
</feature>
<organism evidence="8 9">
    <name type="scientific">Anoxynatronum sibiricum</name>
    <dbReference type="NCBI Taxonomy" id="210623"/>
    <lineage>
        <taxon>Bacteria</taxon>
        <taxon>Bacillati</taxon>
        <taxon>Bacillota</taxon>
        <taxon>Clostridia</taxon>
        <taxon>Eubacteriales</taxon>
        <taxon>Clostridiaceae</taxon>
        <taxon>Anoxynatronum</taxon>
    </lineage>
</organism>
<feature type="transmembrane region" description="Helical" evidence="6">
    <location>
        <begin position="34"/>
        <end position="53"/>
    </location>
</feature>
<evidence type="ECO:0000256" key="6">
    <source>
        <dbReference type="SAM" id="Phobius"/>
    </source>
</evidence>
<feature type="transmembrane region" description="Helical" evidence="6">
    <location>
        <begin position="264"/>
        <end position="297"/>
    </location>
</feature>
<keyword evidence="9" id="KW-1185">Reference proteome</keyword>
<evidence type="ECO:0000259" key="7">
    <source>
        <dbReference type="Pfam" id="PF03553"/>
    </source>
</evidence>
<dbReference type="PANTHER" id="PTHR43478:SF1">
    <property type="entry name" value="NA+_H+ ANTIPORTER NHAC-LIKE C-TERMINAL DOMAIN-CONTAINING PROTEIN"/>
    <property type="match status" value="1"/>
</dbReference>
<evidence type="ECO:0000256" key="2">
    <source>
        <dbReference type="ARBA" id="ARBA00022475"/>
    </source>
</evidence>
<dbReference type="EMBL" id="JBCITM010000020">
    <property type="protein sequence ID" value="MEN1761749.1"/>
    <property type="molecule type" value="Genomic_DNA"/>
</dbReference>
<feature type="transmembrane region" description="Helical" evidence="6">
    <location>
        <begin position="385"/>
        <end position="404"/>
    </location>
</feature>
<proteinExistence type="predicted"/>
<evidence type="ECO:0000256" key="4">
    <source>
        <dbReference type="ARBA" id="ARBA00022989"/>
    </source>
</evidence>
<dbReference type="PANTHER" id="PTHR43478">
    <property type="entry name" value="NA+/H+ ANTIPORTER-RELATED"/>
    <property type="match status" value="1"/>
</dbReference>
<keyword evidence="5 6" id="KW-0472">Membrane</keyword>
<name>A0ABU9W077_9CLOT</name>
<feature type="transmembrane region" description="Helical" evidence="6">
    <location>
        <begin position="144"/>
        <end position="171"/>
    </location>
</feature>
<comment type="subcellular location">
    <subcellularLocation>
        <location evidence="1">Cell membrane</location>
        <topology evidence="1">Multi-pass membrane protein</topology>
    </subcellularLocation>
</comment>